<name>A0A916ZPD7_9SPHN</name>
<reference evidence="2" key="1">
    <citation type="journal article" date="2014" name="Int. J. Syst. Evol. Microbiol.">
        <title>Complete genome sequence of Corynebacterium casei LMG S-19264T (=DSM 44701T), isolated from a smear-ripened cheese.</title>
        <authorList>
            <consortium name="US DOE Joint Genome Institute (JGI-PGF)"/>
            <person name="Walter F."/>
            <person name="Albersmeier A."/>
            <person name="Kalinowski J."/>
            <person name="Ruckert C."/>
        </authorList>
    </citation>
    <scope>NUCLEOTIDE SEQUENCE</scope>
    <source>
        <strain evidence="2">CGMCC 1.15519</strain>
    </source>
</reference>
<feature type="transmembrane region" description="Helical" evidence="1">
    <location>
        <begin position="364"/>
        <end position="391"/>
    </location>
</feature>
<dbReference type="InterPro" id="IPR043130">
    <property type="entry name" value="CDP-OH_PTrfase_TM_dom"/>
</dbReference>
<dbReference type="Gene3D" id="1.20.120.1760">
    <property type="match status" value="1"/>
</dbReference>
<dbReference type="Pfam" id="PF01066">
    <property type="entry name" value="CDP-OH_P_transf"/>
    <property type="match status" value="1"/>
</dbReference>
<keyword evidence="3" id="KW-1185">Reference proteome</keyword>
<evidence type="ECO:0000256" key="1">
    <source>
        <dbReference type="SAM" id="Phobius"/>
    </source>
</evidence>
<dbReference type="InterPro" id="IPR000462">
    <property type="entry name" value="CDP-OH_P_trans"/>
</dbReference>
<dbReference type="GO" id="GO:0016780">
    <property type="term" value="F:phosphotransferase activity, for other substituted phosphate groups"/>
    <property type="evidence" value="ECO:0007669"/>
    <property type="project" value="InterPro"/>
</dbReference>
<gene>
    <name evidence="2" type="ORF">GCM10011529_12730</name>
</gene>
<reference evidence="2" key="2">
    <citation type="submission" date="2020-09" db="EMBL/GenBank/DDBJ databases">
        <authorList>
            <person name="Sun Q."/>
            <person name="Zhou Y."/>
        </authorList>
    </citation>
    <scope>NUCLEOTIDE SEQUENCE</scope>
    <source>
        <strain evidence="2">CGMCC 1.15519</strain>
    </source>
</reference>
<sequence>MRTVGLLFSPLEHQAMLVAGGIGVLERQARQLRRAGIDELYAVDLVPLTPVPAGVKAITAAALPGHVSAEDRVVIIAAGVILDERAIAAVLAATGPALLVADAARPGAVGVERLDAATFAAGMMALPGKIVRGTAATIGEWDLGSTLIRAAWLDPATQRIDFASLPLYAPARRRDVALIWAQPQSPDEARAATDILVSAAQKGCLDWPARFIHPWPEDMLVKLLAPTRITPNMVTLGTGIIGIAAGFAFGFGYLWLGLVLALITGPLDGVDGKLARTRVEFSKWGDLEHLVDKLLEYGWYLAIAWHFTSVSGSALPFAIAGFIILPAIAEAVQGEFFRRLTGVQLDDAGAAERRIRLIAGRRNTFLWTWLPFAIFGLWFEGFVAMAVYSVFTTGVAQWRFYKRLSAYGRAHGDRIAANYRATAYTFLPPTGL</sequence>
<keyword evidence="1" id="KW-1133">Transmembrane helix</keyword>
<dbReference type="AlphaFoldDB" id="A0A916ZPD7"/>
<proteinExistence type="predicted"/>
<dbReference type="EMBL" id="BMJM01000003">
    <property type="protein sequence ID" value="GGE07791.1"/>
    <property type="molecule type" value="Genomic_DNA"/>
</dbReference>
<protein>
    <recommendedName>
        <fullName evidence="4">CDP-alcohol phosphatidyltransferase family protein</fullName>
    </recommendedName>
</protein>
<accession>A0A916ZPD7</accession>
<dbReference type="GO" id="GO:0008654">
    <property type="term" value="P:phospholipid biosynthetic process"/>
    <property type="evidence" value="ECO:0007669"/>
    <property type="project" value="InterPro"/>
</dbReference>
<evidence type="ECO:0008006" key="4">
    <source>
        <dbReference type="Google" id="ProtNLM"/>
    </source>
</evidence>
<feature type="transmembrane region" description="Helical" evidence="1">
    <location>
        <begin position="236"/>
        <end position="263"/>
    </location>
</feature>
<dbReference type="Proteomes" id="UP000635071">
    <property type="component" value="Unassembled WGS sequence"/>
</dbReference>
<evidence type="ECO:0000313" key="3">
    <source>
        <dbReference type="Proteomes" id="UP000635071"/>
    </source>
</evidence>
<keyword evidence="1" id="KW-0812">Transmembrane</keyword>
<evidence type="ECO:0000313" key="2">
    <source>
        <dbReference type="EMBL" id="GGE07791.1"/>
    </source>
</evidence>
<dbReference type="GO" id="GO:0016020">
    <property type="term" value="C:membrane"/>
    <property type="evidence" value="ECO:0007669"/>
    <property type="project" value="InterPro"/>
</dbReference>
<keyword evidence="1" id="KW-0472">Membrane</keyword>
<comment type="caution">
    <text evidence="2">The sequence shown here is derived from an EMBL/GenBank/DDBJ whole genome shotgun (WGS) entry which is preliminary data.</text>
</comment>
<organism evidence="2 3">
    <name type="scientific">Sandarakinorhabdus glacialis</name>
    <dbReference type="NCBI Taxonomy" id="1614636"/>
    <lineage>
        <taxon>Bacteria</taxon>
        <taxon>Pseudomonadati</taxon>
        <taxon>Pseudomonadota</taxon>
        <taxon>Alphaproteobacteria</taxon>
        <taxon>Sphingomonadales</taxon>
        <taxon>Sphingosinicellaceae</taxon>
        <taxon>Sandarakinorhabdus</taxon>
    </lineage>
</organism>
<feature type="transmembrane region" description="Helical" evidence="1">
    <location>
        <begin position="303"/>
        <end position="329"/>
    </location>
</feature>